<sequence length="412" mass="45524">MALTKTTKQSTKLSDTSLVEDDTPKHTIQHASSTVAVCQKAECKRSNTIIEAGELRFGTWTYFQLEEKYIWRWKHWRCISKAQLRTFIEIADENPEDAPGWGVIDDASQEQVRAAFALGHVPDRTFVGQRGPDEGDPIKVDLATSNRSSCIGSLCKNQGIRIAKGDLMLCIPSFFQEHLTFKFKHWDCISPKELRQVKARVQSGNLDGFDDLDEAAQALIKKDVETGEVTKRPPGELSGAVEAKKKNKEAPQSPKRKRKVDKDADAEVANVASPTKVLKIPAEIDGADESTSFEDPEVDAAVDDNTAKLREIHINKSPVNPPSTLASQHESEGIDMPSTAEDAQDVNVPLTTEEPMDTKLSRNDADTIALSQNGVEQNTKKKRLKAPKDLKADTAVSRTTRSGRTVKNSYAE</sequence>
<feature type="compositionally biased region" description="Basic and acidic residues" evidence="6">
    <location>
        <begin position="356"/>
        <end position="365"/>
    </location>
</feature>
<organism evidence="8 9">
    <name type="scientific">Patellaria atrata CBS 101060</name>
    <dbReference type="NCBI Taxonomy" id="1346257"/>
    <lineage>
        <taxon>Eukaryota</taxon>
        <taxon>Fungi</taxon>
        <taxon>Dikarya</taxon>
        <taxon>Ascomycota</taxon>
        <taxon>Pezizomycotina</taxon>
        <taxon>Dothideomycetes</taxon>
        <taxon>Dothideomycetes incertae sedis</taxon>
        <taxon>Patellariales</taxon>
        <taxon>Patellariaceae</taxon>
        <taxon>Patellaria</taxon>
    </lineage>
</organism>
<dbReference type="PROSITE" id="PS50064">
    <property type="entry name" value="ZF_PARP_2"/>
    <property type="match status" value="1"/>
</dbReference>
<reference evidence="8" key="1">
    <citation type="journal article" date="2020" name="Stud. Mycol.">
        <title>101 Dothideomycetes genomes: a test case for predicting lifestyles and emergence of pathogens.</title>
        <authorList>
            <person name="Haridas S."/>
            <person name="Albert R."/>
            <person name="Binder M."/>
            <person name="Bloem J."/>
            <person name="Labutti K."/>
            <person name="Salamov A."/>
            <person name="Andreopoulos B."/>
            <person name="Baker S."/>
            <person name="Barry K."/>
            <person name="Bills G."/>
            <person name="Bluhm B."/>
            <person name="Cannon C."/>
            <person name="Castanera R."/>
            <person name="Culley D."/>
            <person name="Daum C."/>
            <person name="Ezra D."/>
            <person name="Gonzalez J."/>
            <person name="Henrissat B."/>
            <person name="Kuo A."/>
            <person name="Liang C."/>
            <person name="Lipzen A."/>
            <person name="Lutzoni F."/>
            <person name="Magnuson J."/>
            <person name="Mondo S."/>
            <person name="Nolan M."/>
            <person name="Ohm R."/>
            <person name="Pangilinan J."/>
            <person name="Park H.-J."/>
            <person name="Ramirez L."/>
            <person name="Alfaro M."/>
            <person name="Sun H."/>
            <person name="Tritt A."/>
            <person name="Yoshinaga Y."/>
            <person name="Zwiers L.-H."/>
            <person name="Turgeon B."/>
            <person name="Goodwin S."/>
            <person name="Spatafora J."/>
            <person name="Crous P."/>
            <person name="Grigoriev I."/>
        </authorList>
    </citation>
    <scope>NUCLEOTIDE SEQUENCE</scope>
    <source>
        <strain evidence="8">CBS 101060</strain>
    </source>
</reference>
<dbReference type="Pfam" id="PF00645">
    <property type="entry name" value="zf-PARP"/>
    <property type="match status" value="2"/>
</dbReference>
<feature type="compositionally biased region" description="Polar residues" evidence="6">
    <location>
        <begin position="396"/>
        <end position="412"/>
    </location>
</feature>
<proteinExistence type="predicted"/>
<evidence type="ECO:0000256" key="1">
    <source>
        <dbReference type="ARBA" id="ARBA00004123"/>
    </source>
</evidence>
<dbReference type="AlphaFoldDB" id="A0A9P4SCL4"/>
<evidence type="ECO:0000256" key="3">
    <source>
        <dbReference type="ARBA" id="ARBA00022771"/>
    </source>
</evidence>
<dbReference type="OrthoDB" id="429950at2759"/>
<dbReference type="Gene3D" id="3.30.1740.10">
    <property type="entry name" value="Zinc finger, PARP-type"/>
    <property type="match status" value="2"/>
</dbReference>
<dbReference type="Proteomes" id="UP000799429">
    <property type="component" value="Unassembled WGS sequence"/>
</dbReference>
<feature type="region of interest" description="Disordered" evidence="6">
    <location>
        <begin position="314"/>
        <end position="412"/>
    </location>
</feature>
<keyword evidence="2" id="KW-0479">Metal-binding</keyword>
<dbReference type="SMART" id="SM01336">
    <property type="entry name" value="zf-PARP"/>
    <property type="match status" value="2"/>
</dbReference>
<evidence type="ECO:0000313" key="8">
    <source>
        <dbReference type="EMBL" id="KAF2840203.1"/>
    </source>
</evidence>
<feature type="region of interest" description="Disordered" evidence="6">
    <location>
        <begin position="225"/>
        <end position="268"/>
    </location>
</feature>
<keyword evidence="5" id="KW-0539">Nucleus</keyword>
<dbReference type="GO" id="GO:0008270">
    <property type="term" value="F:zinc ion binding"/>
    <property type="evidence" value="ECO:0007669"/>
    <property type="project" value="UniProtKB-KW"/>
</dbReference>
<protein>
    <recommendedName>
        <fullName evidence="7">PARP-type domain-containing protein</fullName>
    </recommendedName>
</protein>
<comment type="caution">
    <text evidence="8">The sequence shown here is derived from an EMBL/GenBank/DDBJ whole genome shotgun (WGS) entry which is preliminary data.</text>
</comment>
<dbReference type="EMBL" id="MU006093">
    <property type="protein sequence ID" value="KAF2840203.1"/>
    <property type="molecule type" value="Genomic_DNA"/>
</dbReference>
<feature type="compositionally biased region" description="Basic and acidic residues" evidence="6">
    <location>
        <begin position="225"/>
        <end position="234"/>
    </location>
</feature>
<comment type="subcellular location">
    <subcellularLocation>
        <location evidence="1">Nucleus</location>
    </subcellularLocation>
</comment>
<dbReference type="SUPFAM" id="SSF57716">
    <property type="entry name" value="Glucocorticoid receptor-like (DNA-binding domain)"/>
    <property type="match status" value="2"/>
</dbReference>
<name>A0A9P4SCL4_9PEZI</name>
<evidence type="ECO:0000256" key="4">
    <source>
        <dbReference type="ARBA" id="ARBA00022833"/>
    </source>
</evidence>
<evidence type="ECO:0000313" key="9">
    <source>
        <dbReference type="Proteomes" id="UP000799429"/>
    </source>
</evidence>
<evidence type="ECO:0000256" key="2">
    <source>
        <dbReference type="ARBA" id="ARBA00022723"/>
    </source>
</evidence>
<accession>A0A9P4SCL4</accession>
<evidence type="ECO:0000259" key="7">
    <source>
        <dbReference type="PROSITE" id="PS50064"/>
    </source>
</evidence>
<dbReference type="InterPro" id="IPR036957">
    <property type="entry name" value="Znf_PARP_sf"/>
</dbReference>
<evidence type="ECO:0000256" key="6">
    <source>
        <dbReference type="SAM" id="MobiDB-lite"/>
    </source>
</evidence>
<keyword evidence="3" id="KW-0863">Zinc-finger</keyword>
<dbReference type="GO" id="GO:0003677">
    <property type="term" value="F:DNA binding"/>
    <property type="evidence" value="ECO:0007669"/>
    <property type="project" value="InterPro"/>
</dbReference>
<dbReference type="InterPro" id="IPR001510">
    <property type="entry name" value="Znf_PARP"/>
</dbReference>
<gene>
    <name evidence="8" type="ORF">M501DRAFT_1056554</name>
</gene>
<keyword evidence="4" id="KW-0862">Zinc</keyword>
<feature type="domain" description="PARP-type" evidence="7">
    <location>
        <begin position="36"/>
        <end position="120"/>
    </location>
</feature>
<keyword evidence="9" id="KW-1185">Reference proteome</keyword>
<dbReference type="GO" id="GO:0005634">
    <property type="term" value="C:nucleus"/>
    <property type="evidence" value="ECO:0007669"/>
    <property type="project" value="UniProtKB-SubCell"/>
</dbReference>
<evidence type="ECO:0000256" key="5">
    <source>
        <dbReference type="ARBA" id="ARBA00023242"/>
    </source>
</evidence>